<dbReference type="RefSeq" id="WP_262567558.1">
    <property type="nucleotide sequence ID" value="NZ_JAPFCC010000001.1"/>
</dbReference>
<keyword evidence="2" id="KW-1185">Reference proteome</keyword>
<accession>A0ABT3MT91</accession>
<evidence type="ECO:0000313" key="2">
    <source>
        <dbReference type="Proteomes" id="UP001209854"/>
    </source>
</evidence>
<dbReference type="Proteomes" id="UP001209854">
    <property type="component" value="Unassembled WGS sequence"/>
</dbReference>
<sequence length="67" mass="7447">MKYRTKEGDMLDQICLAYYGRADLFIKVLAANPGLPATGAVLPAGLVITLPDIEQPKEQEQTVRLWD</sequence>
<organism evidence="1 2">
    <name type="scientific">Endozoicomonas gorgoniicola</name>
    <dbReference type="NCBI Taxonomy" id="1234144"/>
    <lineage>
        <taxon>Bacteria</taxon>
        <taxon>Pseudomonadati</taxon>
        <taxon>Pseudomonadota</taxon>
        <taxon>Gammaproteobacteria</taxon>
        <taxon>Oceanospirillales</taxon>
        <taxon>Endozoicomonadaceae</taxon>
        <taxon>Endozoicomonas</taxon>
    </lineage>
</organism>
<dbReference type="EMBL" id="JAPFCC010000001">
    <property type="protein sequence ID" value="MCW7552606.1"/>
    <property type="molecule type" value="Genomic_DNA"/>
</dbReference>
<evidence type="ECO:0000313" key="1">
    <source>
        <dbReference type="EMBL" id="MCW7552606.1"/>
    </source>
</evidence>
<dbReference type="InterPro" id="IPR008861">
    <property type="entry name" value="GpX-like"/>
</dbReference>
<gene>
    <name evidence="1" type="ORF">NX722_08070</name>
</gene>
<name>A0ABT3MT91_9GAMM</name>
<proteinExistence type="predicted"/>
<dbReference type="Pfam" id="PF05489">
    <property type="entry name" value="Phage_tail_X"/>
    <property type="match status" value="1"/>
</dbReference>
<comment type="caution">
    <text evidence="1">The sequence shown here is derived from an EMBL/GenBank/DDBJ whole genome shotgun (WGS) entry which is preliminary data.</text>
</comment>
<protein>
    <submittedName>
        <fullName evidence="1">Tail protein X</fullName>
    </submittedName>
</protein>
<reference evidence="1 2" key="1">
    <citation type="submission" date="2022-10" db="EMBL/GenBank/DDBJ databases">
        <title>High-quality genome sequences of two octocoral-associated bacteria, Endozoicomonas euniceicola EF212 and Endozoicomonas gorgoniicola PS125.</title>
        <authorList>
            <person name="Chiou Y.-J."/>
            <person name="Chen Y.-H."/>
        </authorList>
    </citation>
    <scope>NUCLEOTIDE SEQUENCE [LARGE SCALE GENOMIC DNA]</scope>
    <source>
        <strain evidence="1 2">PS125</strain>
    </source>
</reference>